<dbReference type="Proteomes" id="UP000782610">
    <property type="component" value="Unassembled WGS sequence"/>
</dbReference>
<evidence type="ECO:0000313" key="2">
    <source>
        <dbReference type="Proteomes" id="UP000782610"/>
    </source>
</evidence>
<organism evidence="1 2">
    <name type="scientific">Devosia nanyangense</name>
    <dbReference type="NCBI Taxonomy" id="1228055"/>
    <lineage>
        <taxon>Bacteria</taxon>
        <taxon>Pseudomonadati</taxon>
        <taxon>Pseudomonadota</taxon>
        <taxon>Alphaproteobacteria</taxon>
        <taxon>Hyphomicrobiales</taxon>
        <taxon>Devosiaceae</taxon>
        <taxon>Devosia</taxon>
    </lineage>
</organism>
<evidence type="ECO:0000313" key="1">
    <source>
        <dbReference type="EMBL" id="MBI4922326.1"/>
    </source>
</evidence>
<sequence length="138" mass="15658">MSNQATINDVKLTLQQHIFDARDALSATQEKQATALKRIIDLEGEIASFKNWEAEKQRYKLETLPPGIHMYGLKPGMENGEPPHKICATCFNQGFKSLLHITGQGNGLTSWKCHRCGFEEQTGHFVDPRPDRDYNPFI</sequence>
<reference evidence="1" key="1">
    <citation type="submission" date="2020-07" db="EMBL/GenBank/DDBJ databases">
        <title>Huge and variable diversity of episymbiotic CPR bacteria and DPANN archaea in groundwater ecosystems.</title>
        <authorList>
            <person name="He C.Y."/>
            <person name="Keren R."/>
            <person name="Whittaker M."/>
            <person name="Farag I.F."/>
            <person name="Doudna J."/>
            <person name="Cate J.H.D."/>
            <person name="Banfield J.F."/>
        </authorList>
    </citation>
    <scope>NUCLEOTIDE SEQUENCE</scope>
    <source>
        <strain evidence="1">NC_groundwater_1586_Pr3_B-0.1um_66_15</strain>
    </source>
</reference>
<comment type="caution">
    <text evidence="1">The sequence shown here is derived from an EMBL/GenBank/DDBJ whole genome shotgun (WGS) entry which is preliminary data.</text>
</comment>
<dbReference type="AlphaFoldDB" id="A0A933NYS6"/>
<dbReference type="EMBL" id="JACRAF010000030">
    <property type="protein sequence ID" value="MBI4922326.1"/>
    <property type="molecule type" value="Genomic_DNA"/>
</dbReference>
<protein>
    <submittedName>
        <fullName evidence="1">Uncharacterized protein</fullName>
    </submittedName>
</protein>
<gene>
    <name evidence="1" type="ORF">HY834_11295</name>
</gene>
<name>A0A933NYS6_9HYPH</name>
<proteinExistence type="predicted"/>
<accession>A0A933NYS6</accession>